<comment type="subcellular location">
    <subcellularLocation>
        <location evidence="1">Cell membrane</location>
        <topology evidence="1">Multi-pass membrane protein</topology>
    </subcellularLocation>
</comment>
<dbReference type="EMBL" id="SSWH01000007">
    <property type="protein sequence ID" value="THJ66313.1"/>
    <property type="molecule type" value="Genomic_DNA"/>
</dbReference>
<dbReference type="PANTHER" id="PTHR42718">
    <property type="entry name" value="MAJOR FACILITATOR SUPERFAMILY MULTIDRUG TRANSPORTER MFSC"/>
    <property type="match status" value="1"/>
</dbReference>
<feature type="transmembrane region" description="Helical" evidence="5">
    <location>
        <begin position="414"/>
        <end position="437"/>
    </location>
</feature>
<protein>
    <submittedName>
        <fullName evidence="7">MFS transporter</fullName>
    </submittedName>
</protein>
<evidence type="ECO:0000256" key="1">
    <source>
        <dbReference type="ARBA" id="ARBA00004651"/>
    </source>
</evidence>
<dbReference type="InterPro" id="IPR036259">
    <property type="entry name" value="MFS_trans_sf"/>
</dbReference>
<feature type="transmembrane region" description="Helical" evidence="5">
    <location>
        <begin position="212"/>
        <end position="231"/>
    </location>
</feature>
<evidence type="ECO:0000256" key="5">
    <source>
        <dbReference type="SAM" id="Phobius"/>
    </source>
</evidence>
<feature type="transmembrane region" description="Helical" evidence="5">
    <location>
        <begin position="62"/>
        <end position="81"/>
    </location>
</feature>
<reference evidence="7 8" key="1">
    <citation type="submission" date="2019-04" db="EMBL/GenBank/DDBJ databases">
        <authorList>
            <person name="Liu Q."/>
            <person name="Xin Y.-H."/>
        </authorList>
    </citation>
    <scope>NUCLEOTIDE SEQUENCE [LARGE SCALE GENOMIC DNA]</scope>
    <source>
        <strain evidence="7 8">AM23</strain>
    </source>
</reference>
<feature type="transmembrane region" description="Helical" evidence="5">
    <location>
        <begin position="313"/>
        <end position="335"/>
    </location>
</feature>
<keyword evidence="8" id="KW-1185">Reference proteome</keyword>
<dbReference type="InterPro" id="IPR020846">
    <property type="entry name" value="MFS_dom"/>
</dbReference>
<feature type="transmembrane region" description="Helical" evidence="5">
    <location>
        <begin position="35"/>
        <end position="53"/>
    </location>
</feature>
<dbReference type="PROSITE" id="PS50850">
    <property type="entry name" value="MFS"/>
    <property type="match status" value="1"/>
</dbReference>
<dbReference type="GO" id="GO:0005886">
    <property type="term" value="C:plasma membrane"/>
    <property type="evidence" value="ECO:0007669"/>
    <property type="project" value="UniProtKB-SubCell"/>
</dbReference>
<dbReference type="Gene3D" id="1.20.1250.20">
    <property type="entry name" value="MFS general substrate transporter like domains"/>
    <property type="match status" value="1"/>
</dbReference>
<keyword evidence="3 5" id="KW-1133">Transmembrane helix</keyword>
<dbReference type="GO" id="GO:0022857">
    <property type="term" value="F:transmembrane transporter activity"/>
    <property type="evidence" value="ECO:0007669"/>
    <property type="project" value="InterPro"/>
</dbReference>
<feature type="transmembrane region" description="Helical" evidence="5">
    <location>
        <begin position="391"/>
        <end position="408"/>
    </location>
</feature>
<dbReference type="SUPFAM" id="SSF103473">
    <property type="entry name" value="MFS general substrate transporter"/>
    <property type="match status" value="1"/>
</dbReference>
<gene>
    <name evidence="7" type="ORF">E8P82_09710</name>
</gene>
<dbReference type="PANTHER" id="PTHR42718:SF42">
    <property type="entry name" value="EXPORT PROTEIN"/>
    <property type="match status" value="1"/>
</dbReference>
<evidence type="ECO:0000259" key="6">
    <source>
        <dbReference type="PROSITE" id="PS50850"/>
    </source>
</evidence>
<dbReference type="CDD" id="cd17321">
    <property type="entry name" value="MFS_MMR_MDR_like"/>
    <property type="match status" value="1"/>
</dbReference>
<feature type="domain" description="Major facilitator superfamily (MFS) profile" evidence="6">
    <location>
        <begin position="1"/>
        <end position="441"/>
    </location>
</feature>
<feature type="transmembrane region" description="Helical" evidence="5">
    <location>
        <begin position="280"/>
        <end position="301"/>
    </location>
</feature>
<feature type="transmembrane region" description="Helical" evidence="5">
    <location>
        <begin position="243"/>
        <end position="274"/>
    </location>
</feature>
<proteinExistence type="predicted"/>
<keyword evidence="4 5" id="KW-0472">Membrane</keyword>
<dbReference type="Pfam" id="PF07690">
    <property type="entry name" value="MFS_1"/>
    <property type="match status" value="1"/>
</dbReference>
<dbReference type="AlphaFoldDB" id="A0A4S5E4I4"/>
<dbReference type="Gene3D" id="1.20.1720.10">
    <property type="entry name" value="Multidrug resistance protein D"/>
    <property type="match status" value="1"/>
</dbReference>
<comment type="caution">
    <text evidence="7">The sequence shown here is derived from an EMBL/GenBank/DDBJ whole genome shotgun (WGS) entry which is preliminary data.</text>
</comment>
<name>A0A4S5E4I4_9MICC</name>
<feature type="transmembrane region" description="Helical" evidence="5">
    <location>
        <begin position="87"/>
        <end position="109"/>
    </location>
</feature>
<feature type="transmembrane region" description="Helical" evidence="5">
    <location>
        <begin position="148"/>
        <end position="170"/>
    </location>
</feature>
<evidence type="ECO:0000313" key="7">
    <source>
        <dbReference type="EMBL" id="THJ66313.1"/>
    </source>
</evidence>
<evidence type="ECO:0000256" key="2">
    <source>
        <dbReference type="ARBA" id="ARBA00022692"/>
    </source>
</evidence>
<evidence type="ECO:0000256" key="4">
    <source>
        <dbReference type="ARBA" id="ARBA00023136"/>
    </source>
</evidence>
<dbReference type="Proteomes" id="UP000305233">
    <property type="component" value="Unassembled WGS sequence"/>
</dbReference>
<feature type="transmembrane region" description="Helical" evidence="5">
    <location>
        <begin position="121"/>
        <end position="142"/>
    </location>
</feature>
<evidence type="ECO:0000313" key="8">
    <source>
        <dbReference type="Proteomes" id="UP000305233"/>
    </source>
</evidence>
<dbReference type="OrthoDB" id="7375466at2"/>
<dbReference type="InterPro" id="IPR011701">
    <property type="entry name" value="MFS"/>
</dbReference>
<evidence type="ECO:0000256" key="3">
    <source>
        <dbReference type="ARBA" id="ARBA00022989"/>
    </source>
</evidence>
<keyword evidence="2 5" id="KW-0812">Transmembrane</keyword>
<feature type="transmembrane region" description="Helical" evidence="5">
    <location>
        <begin position="182"/>
        <end position="206"/>
    </location>
</feature>
<organism evidence="7 8">
    <name type="scientific">Arthrobacter echini</name>
    <dbReference type="NCBI Taxonomy" id="1529066"/>
    <lineage>
        <taxon>Bacteria</taxon>
        <taxon>Bacillati</taxon>
        <taxon>Actinomycetota</taxon>
        <taxon>Actinomycetes</taxon>
        <taxon>Micrococcales</taxon>
        <taxon>Micrococcaceae</taxon>
        <taxon>Arthrobacter</taxon>
    </lineage>
</organism>
<accession>A0A4S5E4I4</accession>
<feature type="transmembrane region" description="Helical" evidence="5">
    <location>
        <begin position="347"/>
        <end position="370"/>
    </location>
</feature>
<sequence length="445" mass="45631">MLGSSLAFVVGSIINVALPQMQQEFEAGATGAQWIVNAYLLPLGALVLLGGALGDKYGRRRIFLAGLVIFAVACVLCAVAWSFPVLLLGRVLEGVGAAMLAPTSLAILADGFSGRERGAAIGTWTAASAAAGAAAPLLGGVIVDVAGWRWAFVLMVPLSLIALVVAFRSVRESRADAEESAPLDWVGAILSGVGLFALIWALIALPDRGPTGVVWGALGLGILLLGAFVLVEHRLGDAAMTPLVLFTIRTFSGLSILTFFLYAALGGLMVLLPYVLIEEIGYSATGAGAAILPFPLLMFLLSRFVGGTLSERFGTRTLLTVGSSLVAAGFLLLSAVPPMDVSYWRHILPGLVVLACGMATSVTPLTTAVLNSVGQRYTGVASGVNNAISRIGGLVATGLLGLVLIGSADNLLEGFAAAAWVGAGLALLSAVTAFLLVRDTAESAD</sequence>